<organism evidence="3 4">
    <name type="scientific">Theileria equi strain WA</name>
    <dbReference type="NCBI Taxonomy" id="1537102"/>
    <lineage>
        <taxon>Eukaryota</taxon>
        <taxon>Sar</taxon>
        <taxon>Alveolata</taxon>
        <taxon>Apicomplexa</taxon>
        <taxon>Aconoidasida</taxon>
        <taxon>Piroplasmida</taxon>
        <taxon>Theileriidae</taxon>
        <taxon>Theileria</taxon>
    </lineage>
</organism>
<dbReference type="RefSeq" id="XP_004833569.1">
    <property type="nucleotide sequence ID" value="XM_004833512.1"/>
</dbReference>
<feature type="compositionally biased region" description="Basic and acidic residues" evidence="1">
    <location>
        <begin position="176"/>
        <end position="191"/>
    </location>
</feature>
<keyword evidence="4" id="KW-1185">Reference proteome</keyword>
<feature type="compositionally biased region" description="Polar residues" evidence="1">
    <location>
        <begin position="603"/>
        <end position="612"/>
    </location>
</feature>
<feature type="region of interest" description="Disordered" evidence="1">
    <location>
        <begin position="412"/>
        <end position="433"/>
    </location>
</feature>
<name>L1LFA3_THEEQ</name>
<sequence>MRLHRIPFFLFIFFSLAYAKKGKDKSPEAEHVGTNSEKYTVYPFPNPVTLDISNVSNDFVHTEAQYHDWVTYVSSPVTEKNMVEVRDGNSSIWTGDGRTEKCFSVTRHIKGDLELLDLNLFTRAGKCSRKYFEKSGGSWKEMSLEEYEKNKPKSDTYTLLDGIEFKVKVEYIPVENPKEPEFTPTEDEGKKNSKTPQKQPQANAQPAAKSPEAQTVADPPPEPVQPTPQGGAQTKSADKPAGGSSAPEQTESKEASTETSDDNTSKTILDKDVKVVKPTVETYKSDQGDLTTLDIKKPNLHVINLRETLDKNEVRNRIYGRTGMSPITSVVDGSFQFYKGSTEVRTVLSFSKGNSTLLFVQYKQRLDGKWVDYFENSGGSWKSITQEEYHTKYKAMKSVEILKQLAKPHQFKTKPLPKRDTSAKNAGSNTPETGKVKLQIDGIDSETYAIERSIEDNVVFVKCSSKIGKTPSEFLYGPDKIWSGKEGFNLVSSTSYLEDNLPKMAVLKIIKDKSYEFVYTYKNGDAWEEEDEENHKARLEEMKQRGAKNPPKLPDDIIPPKAPEPEDKQEEKPAPTTPQESKEETSASPPPAASETAVEGTTFELSSPNPSSAVDHESAVDGVTYTCYFPDGLFFNKVVDGEVTTYRLYLDDNKTELLVATIKKKDNSTTTYRYDDGNRCVDSDKDTNDRQLENAEDGDGYEEEDNNDSAAERAFWRGIPERQRKKLEEEARRSVKVDDKPWDMAFGAMKSEGDSCDTIVIVPEEQEASNQTPTTPEPVAEEQPKEDEDKDNEEEENGENDSFDIIRPNKSICDVFDNIYDTLPSRHVVPKRNVFVTRLTSGKDKIWVGEQDEHLLYATVHIKCRKPVFANICKESPKSRFLSLVKTGKEWVDCTSTASEKFKALESKEPQGDS</sequence>
<dbReference type="InterPro" id="IPR007480">
    <property type="entry name" value="DUF529"/>
</dbReference>
<feature type="region of interest" description="Disordered" evidence="1">
    <location>
        <begin position="176"/>
        <end position="266"/>
    </location>
</feature>
<dbReference type="AlphaFoldDB" id="L1LFA3"/>
<dbReference type="EMBL" id="ACOU01000002">
    <property type="protein sequence ID" value="EKX74117.1"/>
    <property type="molecule type" value="Genomic_DNA"/>
</dbReference>
<feature type="compositionally biased region" description="Acidic residues" evidence="1">
    <location>
        <begin position="784"/>
        <end position="802"/>
    </location>
</feature>
<feature type="compositionally biased region" description="Polar residues" evidence="1">
    <location>
        <begin position="423"/>
        <end position="432"/>
    </location>
</feature>
<accession>L1LFA3</accession>
<reference evidence="3 4" key="1">
    <citation type="journal article" date="2012" name="BMC Genomics">
        <title>Comparative genomic analysis and phylogenetic position of Theileria equi.</title>
        <authorList>
            <person name="Kappmeyer L.S."/>
            <person name="Thiagarajan M."/>
            <person name="Herndon D.R."/>
            <person name="Ramsay J.D."/>
            <person name="Caler E."/>
            <person name="Djikeng A."/>
            <person name="Gillespie J.J."/>
            <person name="Lau A.O."/>
            <person name="Roalson E.H."/>
            <person name="Silva J.C."/>
            <person name="Silva M.G."/>
            <person name="Suarez C.E."/>
            <person name="Ueti M.W."/>
            <person name="Nene V.M."/>
            <person name="Mealey R.H."/>
            <person name="Knowles D.P."/>
            <person name="Brayton K.A."/>
        </authorList>
    </citation>
    <scope>NUCLEOTIDE SEQUENCE [LARGE SCALE GENOMIC DNA]</scope>
    <source>
        <strain evidence="3 4">WA</strain>
    </source>
</reference>
<dbReference type="Proteomes" id="UP000031512">
    <property type="component" value="Unassembled WGS sequence"/>
</dbReference>
<feature type="region of interest" description="Disordered" evidence="1">
    <location>
        <begin position="673"/>
        <end position="717"/>
    </location>
</feature>
<evidence type="ECO:0000256" key="1">
    <source>
        <dbReference type="SAM" id="MobiDB-lite"/>
    </source>
</evidence>
<dbReference type="KEGG" id="beq:BEWA_041550"/>
<comment type="caution">
    <text evidence="3">The sequence shown here is derived from an EMBL/GenBank/DDBJ whole genome shotgun (WGS) entry which is preliminary data.</text>
</comment>
<gene>
    <name evidence="3" type="ORF">BEWA_041550</name>
</gene>
<evidence type="ECO:0008006" key="5">
    <source>
        <dbReference type="Google" id="ProtNLM"/>
    </source>
</evidence>
<feature type="compositionally biased region" description="Low complexity" evidence="1">
    <location>
        <begin position="196"/>
        <end position="211"/>
    </location>
</feature>
<keyword evidence="2" id="KW-0732">Signal</keyword>
<feature type="signal peptide" evidence="2">
    <location>
        <begin position="1"/>
        <end position="19"/>
    </location>
</feature>
<feature type="region of interest" description="Disordered" evidence="1">
    <location>
        <begin position="765"/>
        <end position="805"/>
    </location>
</feature>
<feature type="region of interest" description="Disordered" evidence="1">
    <location>
        <begin position="542"/>
        <end position="616"/>
    </location>
</feature>
<feature type="compositionally biased region" description="Basic and acidic residues" evidence="1">
    <location>
        <begin position="563"/>
        <end position="573"/>
    </location>
</feature>
<dbReference type="VEuPathDB" id="PiroplasmaDB:BEWA_041550"/>
<feature type="compositionally biased region" description="Basic and acidic residues" evidence="1">
    <location>
        <begin position="673"/>
        <end position="693"/>
    </location>
</feature>
<feature type="compositionally biased region" description="Acidic residues" evidence="1">
    <location>
        <begin position="694"/>
        <end position="707"/>
    </location>
</feature>
<evidence type="ECO:0000313" key="3">
    <source>
        <dbReference type="EMBL" id="EKX74117.1"/>
    </source>
</evidence>
<dbReference type="GeneID" id="15807565"/>
<evidence type="ECO:0000313" key="4">
    <source>
        <dbReference type="Proteomes" id="UP000031512"/>
    </source>
</evidence>
<feature type="chain" id="PRO_5003952504" description="Signal peptide containing protein" evidence="2">
    <location>
        <begin position="20"/>
        <end position="914"/>
    </location>
</feature>
<dbReference type="Pfam" id="PF04385">
    <property type="entry name" value="FAINT"/>
    <property type="match status" value="1"/>
</dbReference>
<evidence type="ECO:0000256" key="2">
    <source>
        <dbReference type="SAM" id="SignalP"/>
    </source>
</evidence>
<proteinExistence type="predicted"/>
<protein>
    <recommendedName>
        <fullName evidence="5">Signal peptide containing protein</fullName>
    </recommendedName>
</protein>